<dbReference type="SUPFAM" id="SSF81321">
    <property type="entry name" value="Family A G protein-coupled receptor-like"/>
    <property type="match status" value="1"/>
</dbReference>
<dbReference type="Gene3D" id="1.20.1070.10">
    <property type="entry name" value="Rhodopsin 7-helix transmembrane proteins"/>
    <property type="match status" value="1"/>
</dbReference>
<feature type="transmembrane region" description="Helical" evidence="9">
    <location>
        <begin position="213"/>
        <end position="235"/>
    </location>
</feature>
<feature type="transmembrane region" description="Helical" evidence="9">
    <location>
        <begin position="6"/>
        <end position="27"/>
    </location>
</feature>
<evidence type="ECO:0000256" key="8">
    <source>
        <dbReference type="ARBA" id="ARBA00023224"/>
    </source>
</evidence>
<keyword evidence="12" id="KW-1185">Reference proteome</keyword>
<dbReference type="PANTHER" id="PTHR24249">
    <property type="entry name" value="HISTAMINE RECEPTOR-RELATED G-PROTEIN COUPLED RECEPTOR"/>
    <property type="match status" value="1"/>
</dbReference>
<dbReference type="InterPro" id="IPR017452">
    <property type="entry name" value="GPCR_Rhodpsn_7TM"/>
</dbReference>
<organism evidence="11 12">
    <name type="scientific">Desmophyllum pertusum</name>
    <dbReference type="NCBI Taxonomy" id="174260"/>
    <lineage>
        <taxon>Eukaryota</taxon>
        <taxon>Metazoa</taxon>
        <taxon>Cnidaria</taxon>
        <taxon>Anthozoa</taxon>
        <taxon>Hexacorallia</taxon>
        <taxon>Scleractinia</taxon>
        <taxon>Caryophylliina</taxon>
        <taxon>Caryophylliidae</taxon>
        <taxon>Desmophyllum</taxon>
    </lineage>
</organism>
<feature type="transmembrane region" description="Helical" evidence="9">
    <location>
        <begin position="150"/>
        <end position="180"/>
    </location>
</feature>
<dbReference type="PROSITE" id="PS50262">
    <property type="entry name" value="G_PROTEIN_RECEP_F1_2"/>
    <property type="match status" value="1"/>
</dbReference>
<keyword evidence="7" id="KW-0675">Receptor</keyword>
<feature type="transmembrane region" description="Helical" evidence="9">
    <location>
        <begin position="119"/>
        <end position="144"/>
    </location>
</feature>
<keyword evidence="3 9" id="KW-0812">Transmembrane</keyword>
<evidence type="ECO:0000256" key="9">
    <source>
        <dbReference type="SAM" id="Phobius"/>
    </source>
</evidence>
<comment type="subcellular location">
    <subcellularLocation>
        <location evidence="1">Cell membrane</location>
        <topology evidence="1">Multi-pass membrane protein</topology>
    </subcellularLocation>
</comment>
<dbReference type="Proteomes" id="UP001163046">
    <property type="component" value="Unassembled WGS sequence"/>
</dbReference>
<dbReference type="PRINTS" id="PR00237">
    <property type="entry name" value="GPCRRHODOPSN"/>
</dbReference>
<evidence type="ECO:0000256" key="5">
    <source>
        <dbReference type="ARBA" id="ARBA00023040"/>
    </source>
</evidence>
<dbReference type="CDD" id="cd00637">
    <property type="entry name" value="7tm_classA_rhodopsin-like"/>
    <property type="match status" value="1"/>
</dbReference>
<feature type="transmembrane region" description="Helical" evidence="9">
    <location>
        <begin position="80"/>
        <end position="98"/>
    </location>
</feature>
<evidence type="ECO:0000256" key="2">
    <source>
        <dbReference type="ARBA" id="ARBA00022475"/>
    </source>
</evidence>
<dbReference type="PANTHER" id="PTHR24249:SF372">
    <property type="entry name" value="G-PROTEIN COUPLED RECEPTORS FAMILY 1 PROFILE DOMAIN-CONTAINING PROTEIN"/>
    <property type="match status" value="1"/>
</dbReference>
<keyword evidence="2" id="KW-1003">Cell membrane</keyword>
<accession>A0A9X0CED8</accession>
<evidence type="ECO:0000256" key="6">
    <source>
        <dbReference type="ARBA" id="ARBA00023136"/>
    </source>
</evidence>
<protein>
    <recommendedName>
        <fullName evidence="10">G-protein coupled receptors family 1 profile domain-containing protein</fullName>
    </recommendedName>
</protein>
<dbReference type="InterPro" id="IPR000276">
    <property type="entry name" value="GPCR_Rhodpsn"/>
</dbReference>
<dbReference type="OrthoDB" id="10254436at2759"/>
<dbReference type="Pfam" id="PF00001">
    <property type="entry name" value="7tm_1"/>
    <property type="match status" value="1"/>
</dbReference>
<evidence type="ECO:0000313" key="12">
    <source>
        <dbReference type="Proteomes" id="UP001163046"/>
    </source>
</evidence>
<reference evidence="11" key="1">
    <citation type="submission" date="2023-01" db="EMBL/GenBank/DDBJ databases">
        <title>Genome assembly of the deep-sea coral Lophelia pertusa.</title>
        <authorList>
            <person name="Herrera S."/>
            <person name="Cordes E."/>
        </authorList>
    </citation>
    <scope>NUCLEOTIDE SEQUENCE</scope>
    <source>
        <strain evidence="11">USNM1676648</strain>
        <tissue evidence="11">Polyp</tissue>
    </source>
</reference>
<dbReference type="InterPro" id="IPR050569">
    <property type="entry name" value="TAAR"/>
</dbReference>
<evidence type="ECO:0000256" key="4">
    <source>
        <dbReference type="ARBA" id="ARBA00022989"/>
    </source>
</evidence>
<gene>
    <name evidence="11" type="ORF">OS493_017137</name>
</gene>
<keyword evidence="5" id="KW-0297">G-protein coupled receptor</keyword>
<keyword evidence="6 9" id="KW-0472">Membrane</keyword>
<name>A0A9X0CED8_9CNID</name>
<evidence type="ECO:0000313" key="11">
    <source>
        <dbReference type="EMBL" id="KAJ7333595.1"/>
    </source>
</evidence>
<dbReference type="GO" id="GO:0005886">
    <property type="term" value="C:plasma membrane"/>
    <property type="evidence" value="ECO:0007669"/>
    <property type="project" value="UniProtKB-SubCell"/>
</dbReference>
<evidence type="ECO:0000256" key="1">
    <source>
        <dbReference type="ARBA" id="ARBA00004651"/>
    </source>
</evidence>
<dbReference type="AlphaFoldDB" id="A0A9X0CED8"/>
<dbReference type="GO" id="GO:0004930">
    <property type="term" value="F:G protein-coupled receptor activity"/>
    <property type="evidence" value="ECO:0007669"/>
    <property type="project" value="UniProtKB-KW"/>
</dbReference>
<feature type="transmembrane region" description="Helical" evidence="9">
    <location>
        <begin position="39"/>
        <end position="60"/>
    </location>
</feature>
<keyword evidence="4 9" id="KW-1133">Transmembrane helix</keyword>
<evidence type="ECO:0000256" key="3">
    <source>
        <dbReference type="ARBA" id="ARBA00022692"/>
    </source>
</evidence>
<proteinExistence type="predicted"/>
<keyword evidence="8" id="KW-0807">Transducer</keyword>
<evidence type="ECO:0000259" key="10">
    <source>
        <dbReference type="PROSITE" id="PS50262"/>
    </source>
</evidence>
<dbReference type="EMBL" id="MU827786">
    <property type="protein sequence ID" value="KAJ7333595.1"/>
    <property type="molecule type" value="Genomic_DNA"/>
</dbReference>
<feature type="domain" description="G-protein coupled receptors family 1 profile" evidence="10">
    <location>
        <begin position="19"/>
        <end position="260"/>
    </location>
</feature>
<comment type="caution">
    <text evidence="11">The sequence shown here is derived from an EMBL/GenBank/DDBJ whole genome shotgun (WGS) entry which is preliminary data.</text>
</comment>
<evidence type="ECO:0000256" key="7">
    <source>
        <dbReference type="ARBA" id="ARBA00023170"/>
    </source>
</evidence>
<sequence length="260" mass="29778">METWFWILGWSLSILTITGNGFIIFLVCSKRQLRTKTNAFVVSLAVADLCVGMSAVPSLFACEMANWCNPQAYLTDGVDFIRWLFGYASVTNLCSLVLDRYIAVVKPLKYLTFMKRRRIIEIISLSWAIPVAFVALLSLIWLIFKITLVFQVLIWLLMIFFEFLPCCILIFCFSSMLCVVCKHDRAARTLAKQLRFNHRVLSKNQETSAVKTMAIVIGLFLLCYGCFMRCSYVLLFNDDKPCNDHEYKIPLVVLNSAINP</sequence>